<feature type="transmembrane region" description="Helical" evidence="1">
    <location>
        <begin position="190"/>
        <end position="208"/>
    </location>
</feature>
<evidence type="ECO:0000256" key="1">
    <source>
        <dbReference type="SAM" id="Phobius"/>
    </source>
</evidence>
<keyword evidence="2" id="KW-1185">Reference proteome</keyword>
<keyword evidence="1" id="KW-0472">Membrane</keyword>
<sequence>MDKEVAVVGYTATAIALVSVTLNTFVLTCLLGLSTTALNLVLFSKVEDCSRVVIYVFTCGERTGDSISNFSILMITLDQLLFVLIPDHYMQLNHHLFSGVFLTICIIWTISDLFFLGYIQDFHTKTEKCLSSELYDLAYTIYLLATCIAVAVLVILIQGMVVCKLTLSSRSRQPNTKITLNKDLKETRQLCFWVSVGVICFKLVPAIIHAKSFYRQKLGLPWLALGSDGAGIAEAATFCFLHSEIRRSMSPANWLADAQQYFLNPIINSWNNFVNSYQSKSYYQPETGPVTWIMNQVQQLINSAARPAEPLRSDIRNQKPIKIASNTPRRIGVAQMPSTNAKLPSDDAEPVPVIPTRYRSTGTYVSQANGGVKRKVVRSVAEQGSLQASAITD</sequence>
<accession>A0A0N5AEV7</accession>
<evidence type="ECO:0000313" key="3">
    <source>
        <dbReference type="WBParaSite" id="SMUV_0000278101-mRNA-1"/>
    </source>
</evidence>
<feature type="transmembrane region" description="Helical" evidence="1">
    <location>
        <begin position="7"/>
        <end position="33"/>
    </location>
</feature>
<dbReference type="Gene3D" id="1.20.1070.10">
    <property type="entry name" value="Rhodopsin 7-helix transmembrane proteins"/>
    <property type="match status" value="1"/>
</dbReference>
<dbReference type="WBParaSite" id="SMUV_0000278101-mRNA-1">
    <property type="protein sequence ID" value="SMUV_0000278101-mRNA-1"/>
    <property type="gene ID" value="SMUV_0000278101"/>
</dbReference>
<feature type="transmembrane region" description="Helical" evidence="1">
    <location>
        <begin position="97"/>
        <end position="119"/>
    </location>
</feature>
<organism evidence="2 3">
    <name type="scientific">Syphacia muris</name>
    <dbReference type="NCBI Taxonomy" id="451379"/>
    <lineage>
        <taxon>Eukaryota</taxon>
        <taxon>Metazoa</taxon>
        <taxon>Ecdysozoa</taxon>
        <taxon>Nematoda</taxon>
        <taxon>Chromadorea</taxon>
        <taxon>Rhabditida</taxon>
        <taxon>Spirurina</taxon>
        <taxon>Oxyuridomorpha</taxon>
        <taxon>Oxyuroidea</taxon>
        <taxon>Oxyuridae</taxon>
        <taxon>Syphacia</taxon>
    </lineage>
</organism>
<feature type="transmembrane region" description="Helical" evidence="1">
    <location>
        <begin position="139"/>
        <end position="163"/>
    </location>
</feature>
<name>A0A0N5AEV7_9BILA</name>
<keyword evidence="1" id="KW-0812">Transmembrane</keyword>
<reference evidence="3" key="1">
    <citation type="submission" date="2017-02" db="UniProtKB">
        <authorList>
            <consortium name="WormBaseParasite"/>
        </authorList>
    </citation>
    <scope>IDENTIFICATION</scope>
</reference>
<dbReference type="AlphaFoldDB" id="A0A0N5AEV7"/>
<keyword evidence="1" id="KW-1133">Transmembrane helix</keyword>
<protein>
    <submittedName>
        <fullName evidence="3">G_PROTEIN_RECEP_F1_2 domain-containing protein</fullName>
    </submittedName>
</protein>
<dbReference type="Proteomes" id="UP000046393">
    <property type="component" value="Unplaced"/>
</dbReference>
<proteinExistence type="predicted"/>
<evidence type="ECO:0000313" key="2">
    <source>
        <dbReference type="Proteomes" id="UP000046393"/>
    </source>
</evidence>